<gene>
    <name evidence="2" type="ORF">OOZ53_25780</name>
</gene>
<name>A0ABT4VVP6_9HYPH</name>
<dbReference type="EMBL" id="JAPJZH010000032">
    <property type="protein sequence ID" value="MDA4848787.1"/>
    <property type="molecule type" value="Genomic_DNA"/>
</dbReference>
<sequence length="90" mass="10204">MSLKLGKLPDREPVKITFTASPELKAILNDYAELYRCTYGQKESVVDLIPFMLEAFLKADQGFKRSRKQLNEARALSPPGRSSTIQTKEK</sequence>
<keyword evidence="3" id="KW-1185">Reference proteome</keyword>
<dbReference type="Proteomes" id="UP001148313">
    <property type="component" value="Unassembled WGS sequence"/>
</dbReference>
<feature type="compositionally biased region" description="Polar residues" evidence="1">
    <location>
        <begin position="80"/>
        <end position="90"/>
    </location>
</feature>
<reference evidence="2" key="1">
    <citation type="submission" date="2022-11" db="EMBL/GenBank/DDBJ databases">
        <title>Hoeflea poritis sp. nov., isolated from scleractinian coral Porites lutea.</title>
        <authorList>
            <person name="Zhang G."/>
            <person name="Wei Q."/>
            <person name="Cai L."/>
        </authorList>
    </citation>
    <scope>NUCLEOTIDE SEQUENCE</scope>
    <source>
        <strain evidence="2">E7-10</strain>
    </source>
</reference>
<protein>
    <submittedName>
        <fullName evidence="2">DUF2274 domain-containing protein</fullName>
    </submittedName>
</protein>
<evidence type="ECO:0000313" key="3">
    <source>
        <dbReference type="Proteomes" id="UP001148313"/>
    </source>
</evidence>
<comment type="caution">
    <text evidence="2">The sequence shown here is derived from an EMBL/GenBank/DDBJ whole genome shotgun (WGS) entry which is preliminary data.</text>
</comment>
<organism evidence="2 3">
    <name type="scientific">Hoeflea poritis</name>
    <dbReference type="NCBI Taxonomy" id="2993659"/>
    <lineage>
        <taxon>Bacteria</taxon>
        <taxon>Pseudomonadati</taxon>
        <taxon>Pseudomonadota</taxon>
        <taxon>Alphaproteobacteria</taxon>
        <taxon>Hyphomicrobiales</taxon>
        <taxon>Rhizobiaceae</taxon>
        <taxon>Hoeflea</taxon>
    </lineage>
</organism>
<dbReference type="InterPro" id="IPR018733">
    <property type="entry name" value="DUF2274"/>
</dbReference>
<feature type="region of interest" description="Disordered" evidence="1">
    <location>
        <begin position="69"/>
        <end position="90"/>
    </location>
</feature>
<evidence type="ECO:0000256" key="1">
    <source>
        <dbReference type="SAM" id="MobiDB-lite"/>
    </source>
</evidence>
<dbReference type="Pfam" id="PF10038">
    <property type="entry name" value="DUF2274"/>
    <property type="match status" value="1"/>
</dbReference>
<evidence type="ECO:0000313" key="2">
    <source>
        <dbReference type="EMBL" id="MDA4848787.1"/>
    </source>
</evidence>
<accession>A0ABT4VVP6</accession>
<dbReference type="RefSeq" id="WP_271092666.1">
    <property type="nucleotide sequence ID" value="NZ_JAPJZH010000032.1"/>
</dbReference>
<proteinExistence type="predicted"/>